<protein>
    <submittedName>
        <fullName evidence="15">Fimbrial biogenesis outer membrane usher protein</fullName>
    </submittedName>
</protein>
<keyword evidence="4" id="KW-1134">Transmembrane beta strand</keyword>
<dbReference type="InterPro" id="IPR043142">
    <property type="entry name" value="PapC-like_C_sf"/>
</dbReference>
<dbReference type="GO" id="GO:0009297">
    <property type="term" value="P:pilus assembly"/>
    <property type="evidence" value="ECO:0007669"/>
    <property type="project" value="InterPro"/>
</dbReference>
<evidence type="ECO:0000256" key="11">
    <source>
        <dbReference type="SAM" id="MobiDB-lite"/>
    </source>
</evidence>
<organism evidence="15 16">
    <name type="scientific">Serratia marcescens</name>
    <dbReference type="NCBI Taxonomy" id="615"/>
    <lineage>
        <taxon>Bacteria</taxon>
        <taxon>Pseudomonadati</taxon>
        <taxon>Pseudomonadota</taxon>
        <taxon>Gammaproteobacteria</taxon>
        <taxon>Enterobacterales</taxon>
        <taxon>Yersiniaceae</taxon>
        <taxon>Serratia</taxon>
    </lineage>
</organism>
<evidence type="ECO:0000256" key="1">
    <source>
        <dbReference type="ARBA" id="ARBA00004571"/>
    </source>
</evidence>
<dbReference type="Gene3D" id="2.60.40.3110">
    <property type="match status" value="1"/>
</dbReference>
<evidence type="ECO:0000256" key="10">
    <source>
        <dbReference type="RuleBase" id="RU003884"/>
    </source>
</evidence>
<dbReference type="GO" id="GO:0015473">
    <property type="term" value="F:fimbrial usher porin activity"/>
    <property type="evidence" value="ECO:0007669"/>
    <property type="project" value="InterPro"/>
</dbReference>
<dbReference type="AlphaFoldDB" id="A0A5C7BTD9"/>
<dbReference type="Gene3D" id="3.10.20.410">
    <property type="match status" value="1"/>
</dbReference>
<comment type="similarity">
    <text evidence="2 10">Belongs to the fimbrial export usher family.</text>
</comment>
<evidence type="ECO:0000256" key="3">
    <source>
        <dbReference type="ARBA" id="ARBA00022448"/>
    </source>
</evidence>
<keyword evidence="6 10" id="KW-0812">Transmembrane</keyword>
<feature type="signal peptide" evidence="12">
    <location>
        <begin position="1"/>
        <end position="48"/>
    </location>
</feature>
<accession>A0A5C7BTD9</accession>
<keyword evidence="3 10" id="KW-0813">Transport</keyword>
<dbReference type="InterPro" id="IPR000015">
    <property type="entry name" value="Fimb_usher"/>
</dbReference>
<feature type="compositionally biased region" description="Low complexity" evidence="11">
    <location>
        <begin position="917"/>
        <end position="948"/>
    </location>
</feature>
<feature type="region of interest" description="Disordered" evidence="11">
    <location>
        <begin position="1"/>
        <end position="21"/>
    </location>
</feature>
<keyword evidence="7 12" id="KW-0732">Signal</keyword>
<dbReference type="InterPro" id="IPR025885">
    <property type="entry name" value="PapC_N"/>
</dbReference>
<feature type="domain" description="PapC N-terminal" evidence="14">
    <location>
        <begin position="51"/>
        <end position="196"/>
    </location>
</feature>
<evidence type="ECO:0000256" key="9">
    <source>
        <dbReference type="ARBA" id="ARBA00023237"/>
    </source>
</evidence>
<comment type="caution">
    <text evidence="15">The sequence shown here is derived from an EMBL/GenBank/DDBJ whole genome shotgun (WGS) entry which is preliminary data.</text>
</comment>
<keyword evidence="5 10" id="KW-1029">Fimbrium biogenesis</keyword>
<keyword evidence="8 10" id="KW-0472">Membrane</keyword>
<dbReference type="InterPro" id="IPR018030">
    <property type="entry name" value="Fimbrial_membr_usher_CS"/>
</dbReference>
<dbReference type="Proteomes" id="UP000321126">
    <property type="component" value="Unassembled WGS sequence"/>
</dbReference>
<name>A0A5C7BTD9_SERMA</name>
<evidence type="ECO:0000256" key="2">
    <source>
        <dbReference type="ARBA" id="ARBA00008064"/>
    </source>
</evidence>
<comment type="subcellular location">
    <subcellularLocation>
        <location evidence="1 10">Cell outer membrane</location>
        <topology evidence="1 10">Multi-pass membrane protein</topology>
    </subcellularLocation>
</comment>
<dbReference type="Gene3D" id="2.60.40.2610">
    <property type="entry name" value="Outer membrane usher protein FimD, plug domain"/>
    <property type="match status" value="1"/>
</dbReference>
<feature type="domain" description="PapC-like C-terminal" evidence="13">
    <location>
        <begin position="810"/>
        <end position="874"/>
    </location>
</feature>
<keyword evidence="9 10" id="KW-0998">Cell outer membrane</keyword>
<dbReference type="PROSITE" id="PS01151">
    <property type="entry name" value="FIMBRIAL_USHER"/>
    <property type="match status" value="1"/>
</dbReference>
<evidence type="ECO:0000256" key="5">
    <source>
        <dbReference type="ARBA" id="ARBA00022558"/>
    </source>
</evidence>
<feature type="region of interest" description="Disordered" evidence="11">
    <location>
        <begin position="457"/>
        <end position="487"/>
    </location>
</feature>
<dbReference type="EMBL" id="VOUQ01000032">
    <property type="protein sequence ID" value="TXE24478.1"/>
    <property type="molecule type" value="Genomic_DNA"/>
</dbReference>
<evidence type="ECO:0000256" key="4">
    <source>
        <dbReference type="ARBA" id="ARBA00022452"/>
    </source>
</evidence>
<dbReference type="RefSeq" id="WP_082172350.1">
    <property type="nucleotide sequence ID" value="NZ_VOUQ01000032.1"/>
</dbReference>
<feature type="chain" id="PRO_5023062068" evidence="12">
    <location>
        <begin position="49"/>
        <end position="948"/>
    </location>
</feature>
<dbReference type="InterPro" id="IPR037224">
    <property type="entry name" value="PapC_N_sf"/>
</dbReference>
<dbReference type="PANTHER" id="PTHR30451:SF21">
    <property type="entry name" value="FIMBRIAL USHER DOMAIN-CONTAINING PROTEIN YDET-RELATED"/>
    <property type="match status" value="1"/>
</dbReference>
<feature type="region of interest" description="Disordered" evidence="11">
    <location>
        <begin position="902"/>
        <end position="948"/>
    </location>
</feature>
<evidence type="ECO:0000313" key="16">
    <source>
        <dbReference type="Proteomes" id="UP000321126"/>
    </source>
</evidence>
<evidence type="ECO:0000259" key="13">
    <source>
        <dbReference type="Pfam" id="PF13953"/>
    </source>
</evidence>
<dbReference type="Gene3D" id="2.60.40.2070">
    <property type="match status" value="1"/>
</dbReference>
<reference evidence="15 16" key="1">
    <citation type="submission" date="2019-07" db="EMBL/GenBank/DDBJ databases">
        <title>Serratia strains were isolated from fresh produce.</title>
        <authorList>
            <person name="Cho G.-S."/>
            <person name="Stein M."/>
            <person name="Lee W."/>
            <person name="Suh S.H."/>
            <person name="Franz C.M.A.P."/>
        </authorList>
    </citation>
    <scope>NUCLEOTIDE SEQUENCE [LARGE SCALE GENOMIC DNA]</scope>
    <source>
        <strain evidence="15 16">S16</strain>
    </source>
</reference>
<evidence type="ECO:0000256" key="7">
    <source>
        <dbReference type="ARBA" id="ARBA00022729"/>
    </source>
</evidence>
<evidence type="ECO:0000256" key="12">
    <source>
        <dbReference type="SAM" id="SignalP"/>
    </source>
</evidence>
<evidence type="ECO:0000313" key="15">
    <source>
        <dbReference type="EMBL" id="TXE24478.1"/>
    </source>
</evidence>
<evidence type="ECO:0000256" key="8">
    <source>
        <dbReference type="ARBA" id="ARBA00023136"/>
    </source>
</evidence>
<dbReference type="InterPro" id="IPR025949">
    <property type="entry name" value="PapC-like_C"/>
</dbReference>
<sequence length="948" mass="98445">MLRPLTPSYPAVGRPPFRPGPAPCRRLRTRLRVICLLLAGLGSEHAQARDYFDPAFLGDGGSAPIDLSAFETAGLTPEGSYLVDIYLNGDKQATRQVRFVKDAQGNVNPQVTPAELGKWGVALDRVPALKALPADKPVGDLTQVVSGATVKFSLNTLRLDLTVPQADMLVQADGAVDPQLWDEGVPALLFSYMLNGTQSRTTGPATSTSQSLFGSVNGGLNLGAWRLRTSMTWSQSDISAAGGRYSSRQSQFNSTYLQRDVSALRGDLTLGEISSGGTILDSIPLRGVKLVSDNAMLPTGLRGFSPVITGTASSNARVSVAQNGSVIYEASVPPGPFRLTDIHNAGNGGELVVTVTEADGTRHVSSQTYSTLPDMQRQGAFDYEVTAGRYRNGGYTDGARDPLFALGTLSVGLPHYLTLFGGLLGSTGYQQVALGLGASLGALGALSVDTTLARAQLGQGTGNGNDSSSDGSAGAQGSGPSSSNGASFRVRYTKSMTDTGTTIDLAAYRYSTRGYYSFQDAMAYGQSLREGAAPWLAERQRSSWVLSLSQSLGELGSLSLRGSRTDYWGTNRVVNSLSAGFNSSIKGVGYSLNYDVDHTSSTGSDSWPTNRQLSLNVSVPFSIFNPSAPAVQDINANYSMTRDNHGRVSQQAGMSGALLDGNLSWGVSQSEDNQQSGRSGNLSLGYSGGRGSLGLGYGYAPANRTLSMNASGGVVVHPHGVTLTRMLGDAMALVEVPGAGGVGVSGGGTTDGRGYAVVPYLQNYQRNSVSLDTSTLPDGVDVGGGSATVYPTKGALVEAKFKTRVGRQAMLTLTFRGRPVPFGALAALPDDEVQNAAIVGDGGLVYLTGAPQKGVLTVSWGQGADRQCRVPFDLGGLPAANAQGAPAVNIAQQALTCLPLPGAPAPAPDVTTEPSPATEMTTDAEATNTAETTKTAAPAGATNTGTHD</sequence>
<gene>
    <name evidence="15" type="ORF">FOT62_24760</name>
</gene>
<dbReference type="SUPFAM" id="SSF141729">
    <property type="entry name" value="FimD N-terminal domain-like"/>
    <property type="match status" value="1"/>
</dbReference>
<dbReference type="PANTHER" id="PTHR30451">
    <property type="entry name" value="OUTER MEMBRANE USHER PROTEIN"/>
    <property type="match status" value="1"/>
</dbReference>
<dbReference type="Pfam" id="PF13954">
    <property type="entry name" value="PapC_N"/>
    <property type="match status" value="1"/>
</dbReference>
<evidence type="ECO:0000259" key="14">
    <source>
        <dbReference type="Pfam" id="PF13954"/>
    </source>
</evidence>
<dbReference type="Pfam" id="PF13953">
    <property type="entry name" value="PapC_C"/>
    <property type="match status" value="1"/>
</dbReference>
<proteinExistence type="inferred from homology"/>
<dbReference type="Pfam" id="PF00577">
    <property type="entry name" value="Usher"/>
    <property type="match status" value="1"/>
</dbReference>
<dbReference type="InterPro" id="IPR042186">
    <property type="entry name" value="FimD_plug_dom"/>
</dbReference>
<feature type="compositionally biased region" description="Low complexity" evidence="11">
    <location>
        <begin position="464"/>
        <end position="487"/>
    </location>
</feature>
<dbReference type="GO" id="GO:0009279">
    <property type="term" value="C:cell outer membrane"/>
    <property type="evidence" value="ECO:0007669"/>
    <property type="project" value="UniProtKB-SubCell"/>
</dbReference>
<evidence type="ECO:0000256" key="6">
    <source>
        <dbReference type="ARBA" id="ARBA00022692"/>
    </source>
</evidence>